<proteinExistence type="predicted"/>
<reference evidence="2" key="1">
    <citation type="journal article" date="2022" name="bioRxiv">
        <title>Sequencing and chromosome-scale assembly of the giantPleurodeles waltlgenome.</title>
        <authorList>
            <person name="Brown T."/>
            <person name="Elewa A."/>
            <person name="Iarovenko S."/>
            <person name="Subramanian E."/>
            <person name="Araus A.J."/>
            <person name="Petzold A."/>
            <person name="Susuki M."/>
            <person name="Suzuki K.-i.T."/>
            <person name="Hayashi T."/>
            <person name="Toyoda A."/>
            <person name="Oliveira C."/>
            <person name="Osipova E."/>
            <person name="Leigh N.D."/>
            <person name="Simon A."/>
            <person name="Yun M.H."/>
        </authorList>
    </citation>
    <scope>NUCLEOTIDE SEQUENCE</scope>
    <source>
        <strain evidence="2">20211129_DDA</strain>
        <tissue evidence="2">Liver</tissue>
    </source>
</reference>
<name>A0AAV7T3N4_PLEWA</name>
<evidence type="ECO:0000313" key="2">
    <source>
        <dbReference type="EMBL" id="KAJ1170696.1"/>
    </source>
</evidence>
<accession>A0AAV7T3N4</accession>
<evidence type="ECO:0000256" key="1">
    <source>
        <dbReference type="SAM" id="MobiDB-lite"/>
    </source>
</evidence>
<comment type="caution">
    <text evidence="2">The sequence shown here is derived from an EMBL/GenBank/DDBJ whole genome shotgun (WGS) entry which is preliminary data.</text>
</comment>
<sequence>MRVGVLSLCDGPDWAGSHNAPACAGASSADPDVSPGSTNRVVRRPHQREPGHLNCQASRYGMRKAIERGEDERKKIEEMAEEDEDGSATTDGSGGPRDHTEPSVPLEFGRREKTRKSAVPIGDEESRLWGAERDYPPRFRRSVAESGMWTWPEQG</sequence>
<dbReference type="AlphaFoldDB" id="A0AAV7T3N4"/>
<dbReference type="EMBL" id="JANPWB010000007">
    <property type="protein sequence ID" value="KAJ1170696.1"/>
    <property type="molecule type" value="Genomic_DNA"/>
</dbReference>
<protein>
    <submittedName>
        <fullName evidence="2">Uncharacterized protein</fullName>
    </submittedName>
</protein>
<keyword evidence="3" id="KW-1185">Reference proteome</keyword>
<feature type="compositionally biased region" description="Basic and acidic residues" evidence="1">
    <location>
        <begin position="64"/>
        <end position="78"/>
    </location>
</feature>
<organism evidence="2 3">
    <name type="scientific">Pleurodeles waltl</name>
    <name type="common">Iberian ribbed newt</name>
    <dbReference type="NCBI Taxonomy" id="8319"/>
    <lineage>
        <taxon>Eukaryota</taxon>
        <taxon>Metazoa</taxon>
        <taxon>Chordata</taxon>
        <taxon>Craniata</taxon>
        <taxon>Vertebrata</taxon>
        <taxon>Euteleostomi</taxon>
        <taxon>Amphibia</taxon>
        <taxon>Batrachia</taxon>
        <taxon>Caudata</taxon>
        <taxon>Salamandroidea</taxon>
        <taxon>Salamandridae</taxon>
        <taxon>Pleurodelinae</taxon>
        <taxon>Pleurodeles</taxon>
    </lineage>
</organism>
<feature type="region of interest" description="Disordered" evidence="1">
    <location>
        <begin position="1"/>
        <end position="123"/>
    </location>
</feature>
<evidence type="ECO:0000313" key="3">
    <source>
        <dbReference type="Proteomes" id="UP001066276"/>
    </source>
</evidence>
<dbReference type="Proteomes" id="UP001066276">
    <property type="component" value="Chromosome 4_1"/>
</dbReference>
<gene>
    <name evidence="2" type="ORF">NDU88_002569</name>
</gene>